<feature type="compositionally biased region" description="Polar residues" evidence="1">
    <location>
        <begin position="199"/>
        <end position="209"/>
    </location>
</feature>
<sequence length="342" mass="39612">MGGLATWNPNGLGRYCKSKPFVQLILEAKSPDNWRGLTLEKYDGTVDPKEHLDIFTTQINLYTENDALLCRIFSILLRGPTLNWFTKLPPSSIDSFATLTKRFSLQFAVSHPYPLTSLILVNICQEKKETLRAFIERFGKVTLSIHNLEPAMVMHHLTTALRPGHFVNNICKKPPTDLDELRSWAAKYMQMEELAEYRSQVQMEQGSNSKDVEKRESFKFRKENKDRRSDAKRLPRGPKYPSYTTLNTNRSRVLDQALAREILTMPRCANTPPRVDKSKSCQYHHNKGHTIEECMTLKDRMENLIKEGHLQGFIQTNPLSHAERGRDCYPESLRRYHDKKSE</sequence>
<accession>A0A8B8KJZ5</accession>
<dbReference type="KEGG" id="aprc:113855743"/>
<organism evidence="3 4">
    <name type="scientific">Abrus precatorius</name>
    <name type="common">Indian licorice</name>
    <name type="synonym">Glycine abrus</name>
    <dbReference type="NCBI Taxonomy" id="3816"/>
    <lineage>
        <taxon>Eukaryota</taxon>
        <taxon>Viridiplantae</taxon>
        <taxon>Streptophyta</taxon>
        <taxon>Embryophyta</taxon>
        <taxon>Tracheophyta</taxon>
        <taxon>Spermatophyta</taxon>
        <taxon>Magnoliopsida</taxon>
        <taxon>eudicotyledons</taxon>
        <taxon>Gunneridae</taxon>
        <taxon>Pentapetalae</taxon>
        <taxon>rosids</taxon>
        <taxon>fabids</taxon>
        <taxon>Fabales</taxon>
        <taxon>Fabaceae</taxon>
        <taxon>Papilionoideae</taxon>
        <taxon>50 kb inversion clade</taxon>
        <taxon>NPAAA clade</taxon>
        <taxon>indigoferoid/millettioid clade</taxon>
        <taxon>Abreae</taxon>
        <taxon>Abrus</taxon>
    </lineage>
</organism>
<reference evidence="3" key="1">
    <citation type="journal article" date="2019" name="Toxins">
        <title>Detection of Abrin-Like and Prepropulchellin-Like Toxin Genes and Transcripts Using Whole Genome Sequencing and Full-Length Transcript Sequencing of Abrus precatorius.</title>
        <authorList>
            <person name="Hovde B.T."/>
            <person name="Daligault H.E."/>
            <person name="Hanschen E.R."/>
            <person name="Kunde Y.A."/>
            <person name="Johnson M.B."/>
            <person name="Starkenburg S.R."/>
            <person name="Johnson S.L."/>
        </authorList>
    </citation>
    <scope>NUCLEOTIDE SEQUENCE [LARGE SCALE GENOMIC DNA]</scope>
</reference>
<evidence type="ECO:0000313" key="4">
    <source>
        <dbReference type="RefSeq" id="XP_027343174.1"/>
    </source>
</evidence>
<feature type="compositionally biased region" description="Basic and acidic residues" evidence="1">
    <location>
        <begin position="210"/>
        <end position="233"/>
    </location>
</feature>
<keyword evidence="3" id="KW-1185">Reference proteome</keyword>
<dbReference type="InterPro" id="IPR005162">
    <property type="entry name" value="Retrotrans_gag_dom"/>
</dbReference>
<dbReference type="PANTHER" id="PTHR33223:SF10">
    <property type="entry name" value="AMINOTRANSFERASE-LIKE PLANT MOBILE DOMAIN-CONTAINING PROTEIN"/>
    <property type="match status" value="1"/>
</dbReference>
<dbReference type="AlphaFoldDB" id="A0A8B8KJZ5"/>
<name>A0A8B8KJZ5_ABRPR</name>
<protein>
    <submittedName>
        <fullName evidence="4">Uncharacterized protein LOC113855743</fullName>
    </submittedName>
</protein>
<proteinExistence type="predicted"/>
<reference evidence="4" key="2">
    <citation type="submission" date="2025-08" db="UniProtKB">
        <authorList>
            <consortium name="RefSeq"/>
        </authorList>
    </citation>
    <scope>IDENTIFICATION</scope>
    <source>
        <tissue evidence="4">Young leaves</tissue>
    </source>
</reference>
<evidence type="ECO:0000259" key="2">
    <source>
        <dbReference type="Pfam" id="PF03732"/>
    </source>
</evidence>
<dbReference type="Pfam" id="PF03732">
    <property type="entry name" value="Retrotrans_gag"/>
    <property type="match status" value="1"/>
</dbReference>
<evidence type="ECO:0000313" key="3">
    <source>
        <dbReference type="Proteomes" id="UP000694853"/>
    </source>
</evidence>
<evidence type="ECO:0000256" key="1">
    <source>
        <dbReference type="SAM" id="MobiDB-lite"/>
    </source>
</evidence>
<gene>
    <name evidence="4" type="primary">LOC113855743</name>
</gene>
<dbReference type="GeneID" id="113855743"/>
<feature type="domain" description="Retrotransposon gag" evidence="2">
    <location>
        <begin position="71"/>
        <end position="162"/>
    </location>
</feature>
<dbReference type="OrthoDB" id="1740536at2759"/>
<dbReference type="PANTHER" id="PTHR33223">
    <property type="entry name" value="CCHC-TYPE DOMAIN-CONTAINING PROTEIN"/>
    <property type="match status" value="1"/>
</dbReference>
<dbReference type="RefSeq" id="XP_027343174.1">
    <property type="nucleotide sequence ID" value="XM_027487373.1"/>
</dbReference>
<dbReference type="Proteomes" id="UP000694853">
    <property type="component" value="Unplaced"/>
</dbReference>
<feature type="region of interest" description="Disordered" evidence="1">
    <location>
        <begin position="199"/>
        <end position="248"/>
    </location>
</feature>